<dbReference type="NCBIfam" id="TIGR01181">
    <property type="entry name" value="dTDP_gluc_dehyt"/>
    <property type="match status" value="1"/>
</dbReference>
<accession>A0A2M8ENK0</accession>
<dbReference type="InterPro" id="IPR036291">
    <property type="entry name" value="NAD(P)-bd_dom_sf"/>
</dbReference>
<dbReference type="EMBL" id="PFSI01000050">
    <property type="protein sequence ID" value="PJC24319.1"/>
    <property type="molecule type" value="Genomic_DNA"/>
</dbReference>
<evidence type="ECO:0000313" key="9">
    <source>
        <dbReference type="EMBL" id="PJC24319.1"/>
    </source>
</evidence>
<dbReference type="GO" id="GO:0008460">
    <property type="term" value="F:dTDP-glucose 4,6-dehydratase activity"/>
    <property type="evidence" value="ECO:0007669"/>
    <property type="project" value="UniProtKB-EC"/>
</dbReference>
<keyword evidence="6 7" id="KW-0456">Lyase</keyword>
<evidence type="ECO:0000259" key="8">
    <source>
        <dbReference type="Pfam" id="PF16363"/>
    </source>
</evidence>
<comment type="cofactor">
    <cofactor evidence="2 7">
        <name>NAD(+)</name>
        <dbReference type="ChEBI" id="CHEBI:57540"/>
    </cofactor>
</comment>
<name>A0A2M8ENK0_9BACT</name>
<organism evidence="9 10">
    <name type="scientific">Candidatus Uhrbacteria bacterium CG_4_9_14_0_2_um_filter_41_50</name>
    <dbReference type="NCBI Taxonomy" id="1975031"/>
    <lineage>
        <taxon>Bacteria</taxon>
        <taxon>Candidatus Uhriibacteriota</taxon>
    </lineage>
</organism>
<evidence type="ECO:0000256" key="5">
    <source>
        <dbReference type="ARBA" id="ARBA00023027"/>
    </source>
</evidence>
<evidence type="ECO:0000313" key="10">
    <source>
        <dbReference type="Proteomes" id="UP000230251"/>
    </source>
</evidence>
<evidence type="ECO:0000256" key="1">
    <source>
        <dbReference type="ARBA" id="ARBA00001539"/>
    </source>
</evidence>
<dbReference type="Gene3D" id="3.90.25.10">
    <property type="entry name" value="UDP-galactose 4-epimerase, domain 1"/>
    <property type="match status" value="1"/>
</dbReference>
<feature type="domain" description="NAD(P)-binding" evidence="8">
    <location>
        <begin position="4"/>
        <end position="306"/>
    </location>
</feature>
<dbReference type="CDD" id="cd05246">
    <property type="entry name" value="dTDP_GD_SDR_e"/>
    <property type="match status" value="1"/>
</dbReference>
<dbReference type="SUPFAM" id="SSF51735">
    <property type="entry name" value="NAD(P)-binding Rossmann-fold domains"/>
    <property type="match status" value="1"/>
</dbReference>
<comment type="similarity">
    <text evidence="3 7">Belongs to the NAD(P)-dependent epimerase/dehydratase family. dTDP-glucose dehydratase subfamily.</text>
</comment>
<evidence type="ECO:0000256" key="4">
    <source>
        <dbReference type="ARBA" id="ARBA00011990"/>
    </source>
</evidence>
<dbReference type="AlphaFoldDB" id="A0A2M8ENK0"/>
<proteinExistence type="inferred from homology"/>
<dbReference type="Gene3D" id="3.40.50.720">
    <property type="entry name" value="NAD(P)-binding Rossmann-like Domain"/>
    <property type="match status" value="1"/>
</dbReference>
<dbReference type="GO" id="GO:0009225">
    <property type="term" value="P:nucleotide-sugar metabolic process"/>
    <property type="evidence" value="ECO:0007669"/>
    <property type="project" value="InterPro"/>
</dbReference>
<dbReference type="PANTHER" id="PTHR43000">
    <property type="entry name" value="DTDP-D-GLUCOSE 4,6-DEHYDRATASE-RELATED"/>
    <property type="match status" value="1"/>
</dbReference>
<dbReference type="Pfam" id="PF16363">
    <property type="entry name" value="GDP_Man_Dehyd"/>
    <property type="match status" value="1"/>
</dbReference>
<dbReference type="InterPro" id="IPR016040">
    <property type="entry name" value="NAD(P)-bd_dom"/>
</dbReference>
<evidence type="ECO:0000256" key="7">
    <source>
        <dbReference type="RuleBase" id="RU004473"/>
    </source>
</evidence>
<keyword evidence="5" id="KW-0520">NAD</keyword>
<protein>
    <recommendedName>
        <fullName evidence="4 7">dTDP-glucose 4,6-dehydratase</fullName>
        <ecNumber evidence="4 7">4.2.1.46</ecNumber>
    </recommendedName>
</protein>
<evidence type="ECO:0000256" key="3">
    <source>
        <dbReference type="ARBA" id="ARBA00008178"/>
    </source>
</evidence>
<gene>
    <name evidence="9" type="primary">rfbB</name>
    <name evidence="9" type="ORF">CO057_03270</name>
</gene>
<evidence type="ECO:0000256" key="2">
    <source>
        <dbReference type="ARBA" id="ARBA00001911"/>
    </source>
</evidence>
<reference evidence="10" key="1">
    <citation type="submission" date="2017-09" db="EMBL/GenBank/DDBJ databases">
        <title>Depth-based differentiation of microbial function through sediment-hosted aquifers and enrichment of novel symbionts in the deep terrestrial subsurface.</title>
        <authorList>
            <person name="Probst A.J."/>
            <person name="Ladd B."/>
            <person name="Jarett J.K."/>
            <person name="Geller-Mcgrath D.E."/>
            <person name="Sieber C.M.K."/>
            <person name="Emerson J.B."/>
            <person name="Anantharaman K."/>
            <person name="Thomas B.C."/>
            <person name="Malmstrom R."/>
            <person name="Stieglmeier M."/>
            <person name="Klingl A."/>
            <person name="Woyke T."/>
            <person name="Ryan C.M."/>
            <person name="Banfield J.F."/>
        </authorList>
    </citation>
    <scope>NUCLEOTIDE SEQUENCE [LARGE SCALE GENOMIC DNA]</scope>
</reference>
<comment type="catalytic activity">
    <reaction evidence="1 7">
        <text>dTDP-alpha-D-glucose = dTDP-4-dehydro-6-deoxy-alpha-D-glucose + H2O</text>
        <dbReference type="Rhea" id="RHEA:17221"/>
        <dbReference type="ChEBI" id="CHEBI:15377"/>
        <dbReference type="ChEBI" id="CHEBI:57477"/>
        <dbReference type="ChEBI" id="CHEBI:57649"/>
        <dbReference type="EC" id="4.2.1.46"/>
    </reaction>
</comment>
<evidence type="ECO:0000256" key="6">
    <source>
        <dbReference type="ARBA" id="ARBA00023239"/>
    </source>
</evidence>
<dbReference type="EC" id="4.2.1.46" evidence="4 7"/>
<dbReference type="FunFam" id="3.40.50.720:FF:000304">
    <property type="entry name" value="UDP-glucose 4,6-dehydratase"/>
    <property type="match status" value="1"/>
</dbReference>
<comment type="caution">
    <text evidence="9">The sequence shown here is derived from an EMBL/GenBank/DDBJ whole genome shotgun (WGS) entry which is preliminary data.</text>
</comment>
<dbReference type="Proteomes" id="UP000230251">
    <property type="component" value="Unassembled WGS sequence"/>
</dbReference>
<sequence>MKILVTGGAGFIGSNFIHQILQQYPGDEIVNYDLLTYAGNLENLKRVEDDSRYSFVQGDICNREALQDAARGVDAIVHFAAESHVDRSIYSSDEFLQTNIIGTQTVIDVVRELQIPKLVHISTDEVYGDVKAPEKSHENSRIYPSSPYSAAKAGSDMLVIAAIRTHQVPAMITRGSNNYGPFQFPEKIIPLFITNAMTDNYLPLYDGGTQIRDWLYVADHCSGIDTVLRKGKIGEIYNIGAEQYPEITNEQLTHMILELVGKEKHLIKPVQGLRPGHDQRYSLNAAKLRALGWQPSVTIEEGLKRTVQWYQENQDWWERVKSGAYQEYYKKHYR</sequence>
<dbReference type="InterPro" id="IPR005888">
    <property type="entry name" value="dTDP_Gluc_deHydtase"/>
</dbReference>